<gene>
    <name evidence="1" type="ORF">QJS10_CPB12g00665</name>
</gene>
<comment type="caution">
    <text evidence="1">The sequence shown here is derived from an EMBL/GenBank/DDBJ whole genome shotgun (WGS) entry which is preliminary data.</text>
</comment>
<sequence>MTFFHRAASQRRRVNHIVKIRIEERVWEEQEVIKSNLTKHFKHSFRKRRGWKPGWEDRELPRLNTDQLELLEAPFGEVEVHRAIAKTEGDKAPGPMASD</sequence>
<keyword evidence="2" id="KW-1185">Reference proteome</keyword>
<proteinExistence type="predicted"/>
<protein>
    <submittedName>
        <fullName evidence="1">Uncharacterized protein</fullName>
    </submittedName>
</protein>
<reference evidence="1" key="2">
    <citation type="submission" date="2023-06" db="EMBL/GenBank/DDBJ databases">
        <authorList>
            <person name="Ma L."/>
            <person name="Liu K.-W."/>
            <person name="Li Z."/>
            <person name="Hsiao Y.-Y."/>
            <person name="Qi Y."/>
            <person name="Fu T."/>
            <person name="Tang G."/>
            <person name="Zhang D."/>
            <person name="Sun W.-H."/>
            <person name="Liu D.-K."/>
            <person name="Li Y."/>
            <person name="Chen G.-Z."/>
            <person name="Liu X.-D."/>
            <person name="Liao X.-Y."/>
            <person name="Jiang Y.-T."/>
            <person name="Yu X."/>
            <person name="Hao Y."/>
            <person name="Huang J."/>
            <person name="Zhao X.-W."/>
            <person name="Ke S."/>
            <person name="Chen Y.-Y."/>
            <person name="Wu W.-L."/>
            <person name="Hsu J.-L."/>
            <person name="Lin Y.-F."/>
            <person name="Huang M.-D."/>
            <person name="Li C.-Y."/>
            <person name="Huang L."/>
            <person name="Wang Z.-W."/>
            <person name="Zhao X."/>
            <person name="Zhong W.-Y."/>
            <person name="Peng D.-H."/>
            <person name="Ahmad S."/>
            <person name="Lan S."/>
            <person name="Zhang J.-S."/>
            <person name="Tsai W.-C."/>
            <person name="Van De Peer Y."/>
            <person name="Liu Z.-J."/>
        </authorList>
    </citation>
    <scope>NUCLEOTIDE SEQUENCE</scope>
    <source>
        <strain evidence="1">CP</strain>
        <tissue evidence="1">Leaves</tissue>
    </source>
</reference>
<organism evidence="1 2">
    <name type="scientific">Acorus calamus</name>
    <name type="common">Sweet flag</name>
    <dbReference type="NCBI Taxonomy" id="4465"/>
    <lineage>
        <taxon>Eukaryota</taxon>
        <taxon>Viridiplantae</taxon>
        <taxon>Streptophyta</taxon>
        <taxon>Embryophyta</taxon>
        <taxon>Tracheophyta</taxon>
        <taxon>Spermatophyta</taxon>
        <taxon>Magnoliopsida</taxon>
        <taxon>Liliopsida</taxon>
        <taxon>Acoraceae</taxon>
        <taxon>Acorus</taxon>
    </lineage>
</organism>
<dbReference type="EMBL" id="JAUJYO010000012">
    <property type="protein sequence ID" value="KAK1301702.1"/>
    <property type="molecule type" value="Genomic_DNA"/>
</dbReference>
<name>A0AAV9DP31_ACOCL</name>
<dbReference type="Proteomes" id="UP001180020">
    <property type="component" value="Unassembled WGS sequence"/>
</dbReference>
<evidence type="ECO:0000313" key="1">
    <source>
        <dbReference type="EMBL" id="KAK1301702.1"/>
    </source>
</evidence>
<accession>A0AAV9DP31</accession>
<reference evidence="1" key="1">
    <citation type="journal article" date="2023" name="Nat. Commun.">
        <title>Diploid and tetraploid genomes of Acorus and the evolution of monocots.</title>
        <authorList>
            <person name="Ma L."/>
            <person name="Liu K.W."/>
            <person name="Li Z."/>
            <person name="Hsiao Y.Y."/>
            <person name="Qi Y."/>
            <person name="Fu T."/>
            <person name="Tang G.D."/>
            <person name="Zhang D."/>
            <person name="Sun W.H."/>
            <person name="Liu D.K."/>
            <person name="Li Y."/>
            <person name="Chen G.Z."/>
            <person name="Liu X.D."/>
            <person name="Liao X.Y."/>
            <person name="Jiang Y.T."/>
            <person name="Yu X."/>
            <person name="Hao Y."/>
            <person name="Huang J."/>
            <person name="Zhao X.W."/>
            <person name="Ke S."/>
            <person name="Chen Y.Y."/>
            <person name="Wu W.L."/>
            <person name="Hsu J.L."/>
            <person name="Lin Y.F."/>
            <person name="Huang M.D."/>
            <person name="Li C.Y."/>
            <person name="Huang L."/>
            <person name="Wang Z.W."/>
            <person name="Zhao X."/>
            <person name="Zhong W.Y."/>
            <person name="Peng D.H."/>
            <person name="Ahmad S."/>
            <person name="Lan S."/>
            <person name="Zhang J.S."/>
            <person name="Tsai W.C."/>
            <person name="Van de Peer Y."/>
            <person name="Liu Z.J."/>
        </authorList>
    </citation>
    <scope>NUCLEOTIDE SEQUENCE</scope>
    <source>
        <strain evidence="1">CP</strain>
    </source>
</reference>
<evidence type="ECO:0000313" key="2">
    <source>
        <dbReference type="Proteomes" id="UP001180020"/>
    </source>
</evidence>
<dbReference type="AlphaFoldDB" id="A0AAV9DP31"/>